<proteinExistence type="predicted"/>
<keyword evidence="1" id="KW-0472">Membrane</keyword>
<dbReference type="AlphaFoldDB" id="K2G826"/>
<sequence>MSKGEGWPHIPSMQWEFIHNFSFDLFWMHFWISNTVLSTWIFMALLFIVLIFFKISINKKWWFFKTSWLIVVDWLFK</sequence>
<protein>
    <submittedName>
        <fullName evidence="2">Uncharacterized protein</fullName>
    </submittedName>
</protein>
<evidence type="ECO:0000313" key="2">
    <source>
        <dbReference type="EMBL" id="EKE26219.1"/>
    </source>
</evidence>
<keyword evidence="1" id="KW-0812">Transmembrane</keyword>
<feature type="non-terminal residue" evidence="2">
    <location>
        <position position="77"/>
    </location>
</feature>
<accession>K2G826</accession>
<reference evidence="2" key="1">
    <citation type="journal article" date="2012" name="Science">
        <title>Fermentation, hydrogen, and sulfur metabolism in multiple uncultivated bacterial phyla.</title>
        <authorList>
            <person name="Wrighton K.C."/>
            <person name="Thomas B.C."/>
            <person name="Sharon I."/>
            <person name="Miller C.S."/>
            <person name="Castelle C.J."/>
            <person name="VerBerkmoes N.C."/>
            <person name="Wilkins M.J."/>
            <person name="Hettich R.L."/>
            <person name="Lipton M.S."/>
            <person name="Williams K.H."/>
            <person name="Long P.E."/>
            <person name="Banfield J.F."/>
        </authorList>
    </citation>
    <scope>NUCLEOTIDE SEQUENCE [LARGE SCALE GENOMIC DNA]</scope>
</reference>
<comment type="caution">
    <text evidence="2">The sequence shown here is derived from an EMBL/GenBank/DDBJ whole genome shotgun (WGS) entry which is preliminary data.</text>
</comment>
<evidence type="ECO:0000256" key="1">
    <source>
        <dbReference type="SAM" id="Phobius"/>
    </source>
</evidence>
<name>K2G826_9BACT</name>
<feature type="transmembrane region" description="Helical" evidence="1">
    <location>
        <begin position="30"/>
        <end position="53"/>
    </location>
</feature>
<dbReference type="EMBL" id="AMFJ01000892">
    <property type="protein sequence ID" value="EKE26219.1"/>
    <property type="molecule type" value="Genomic_DNA"/>
</dbReference>
<gene>
    <name evidence="2" type="ORF">ACD_4C00376G0001</name>
</gene>
<keyword evidence="1" id="KW-1133">Transmembrane helix</keyword>
<organism evidence="2">
    <name type="scientific">uncultured bacterium</name>
    <name type="common">gcode 4</name>
    <dbReference type="NCBI Taxonomy" id="1234023"/>
    <lineage>
        <taxon>Bacteria</taxon>
        <taxon>environmental samples</taxon>
    </lineage>
</organism>